<dbReference type="PROSITE" id="PS51832">
    <property type="entry name" value="HD_GYP"/>
    <property type="match status" value="1"/>
</dbReference>
<dbReference type="InterPro" id="IPR006675">
    <property type="entry name" value="HDIG_dom"/>
</dbReference>
<dbReference type="InterPro" id="IPR006674">
    <property type="entry name" value="HD_domain"/>
</dbReference>
<feature type="domain" description="HD-GYP" evidence="2">
    <location>
        <begin position="122"/>
        <end position="306"/>
    </location>
</feature>
<dbReference type="EMBL" id="QNBD01000223">
    <property type="protein sequence ID" value="RKX69012.1"/>
    <property type="molecule type" value="Genomic_DNA"/>
</dbReference>
<protein>
    <submittedName>
        <fullName evidence="3">Uncharacterized protein</fullName>
    </submittedName>
</protein>
<dbReference type="SMART" id="SM00471">
    <property type="entry name" value="HDc"/>
    <property type="match status" value="1"/>
</dbReference>
<feature type="domain" description="HD" evidence="1">
    <location>
        <begin position="144"/>
        <end position="265"/>
    </location>
</feature>
<evidence type="ECO:0000259" key="1">
    <source>
        <dbReference type="PROSITE" id="PS51831"/>
    </source>
</evidence>
<dbReference type="PROSITE" id="PS51831">
    <property type="entry name" value="HD"/>
    <property type="match status" value="1"/>
</dbReference>
<dbReference type="Pfam" id="PF13487">
    <property type="entry name" value="HD_5"/>
    <property type="match status" value="1"/>
</dbReference>
<dbReference type="Proteomes" id="UP000271125">
    <property type="component" value="Unassembled WGS sequence"/>
</dbReference>
<reference evidence="3 4" key="1">
    <citation type="submission" date="2018-06" db="EMBL/GenBank/DDBJ databases">
        <title>Extensive metabolic versatility and redundancy in microbially diverse, dynamic hydrothermal sediments.</title>
        <authorList>
            <person name="Dombrowski N."/>
            <person name="Teske A."/>
            <person name="Baker B.J."/>
        </authorList>
    </citation>
    <scope>NUCLEOTIDE SEQUENCE [LARGE SCALE GENOMIC DNA]</scope>
    <source>
        <strain evidence="3">B10_G13</strain>
    </source>
</reference>
<evidence type="ECO:0000259" key="2">
    <source>
        <dbReference type="PROSITE" id="PS51832"/>
    </source>
</evidence>
<sequence>SEKENYFNLLVYINKKIDEISSKGENIDFNKSVISYIKHLIPNRHIKFEQNKIPITKKNVYNKWNILLENRYLSSINLSDPINTRLQIKTETPLKTNMIDLIDLLIQQILMVTRNIHINQRVQHDFYAILEALINIIDAKDPYSSGHSKRVSYYAYNLAKEIMPENAEKVRLSALLHDIGKIKIPTEILIKKGPLTNKEYNIIKKHPIYGYEMLINLKGLDDDILDGILYHHERLDGTGYPYAIKGNDIPEIAKIICIIDIFDAMTSDRPYRQKMSNDECFEILMKSAENNKIDKNITEAFIKNMS</sequence>
<dbReference type="AlphaFoldDB" id="A0A660SEM1"/>
<dbReference type="InterPro" id="IPR037522">
    <property type="entry name" value="HD_GYP_dom"/>
</dbReference>
<feature type="non-terminal residue" evidence="3">
    <location>
        <position position="1"/>
    </location>
</feature>
<name>A0A660SEM1_UNCT6</name>
<dbReference type="PANTHER" id="PTHR43155">
    <property type="entry name" value="CYCLIC DI-GMP PHOSPHODIESTERASE PA4108-RELATED"/>
    <property type="match status" value="1"/>
</dbReference>
<dbReference type="PANTHER" id="PTHR43155:SF2">
    <property type="entry name" value="CYCLIC DI-GMP PHOSPHODIESTERASE PA4108"/>
    <property type="match status" value="1"/>
</dbReference>
<dbReference type="CDD" id="cd00077">
    <property type="entry name" value="HDc"/>
    <property type="match status" value="1"/>
</dbReference>
<organism evidence="3 4">
    <name type="scientific">candidate division TA06 bacterium</name>
    <dbReference type="NCBI Taxonomy" id="2250710"/>
    <lineage>
        <taxon>Bacteria</taxon>
        <taxon>Bacteria division TA06</taxon>
    </lineage>
</organism>
<evidence type="ECO:0000313" key="3">
    <source>
        <dbReference type="EMBL" id="RKX69012.1"/>
    </source>
</evidence>
<accession>A0A660SEM1</accession>
<evidence type="ECO:0000313" key="4">
    <source>
        <dbReference type="Proteomes" id="UP000271125"/>
    </source>
</evidence>
<dbReference type="InterPro" id="IPR003607">
    <property type="entry name" value="HD/PDEase_dom"/>
</dbReference>
<gene>
    <name evidence="3" type="ORF">DRP43_04870</name>
</gene>
<proteinExistence type="predicted"/>
<dbReference type="SUPFAM" id="SSF109604">
    <property type="entry name" value="HD-domain/PDEase-like"/>
    <property type="match status" value="1"/>
</dbReference>
<dbReference type="NCBIfam" id="TIGR00277">
    <property type="entry name" value="HDIG"/>
    <property type="match status" value="1"/>
</dbReference>
<comment type="caution">
    <text evidence="3">The sequence shown here is derived from an EMBL/GenBank/DDBJ whole genome shotgun (WGS) entry which is preliminary data.</text>
</comment>
<dbReference type="Gene3D" id="1.10.3210.10">
    <property type="entry name" value="Hypothetical protein af1432"/>
    <property type="match status" value="1"/>
</dbReference>